<accession>A0A1R2D145</accession>
<comment type="caution">
    <text evidence="2">The sequence shown here is derived from an EMBL/GenBank/DDBJ whole genome shotgun (WGS) entry which is preliminary data.</text>
</comment>
<feature type="coiled-coil region" evidence="1">
    <location>
        <begin position="457"/>
        <end position="542"/>
    </location>
</feature>
<gene>
    <name evidence="2" type="ORF">SteCoe_1679</name>
</gene>
<proteinExistence type="predicted"/>
<organism evidence="2 3">
    <name type="scientific">Stentor coeruleus</name>
    <dbReference type="NCBI Taxonomy" id="5963"/>
    <lineage>
        <taxon>Eukaryota</taxon>
        <taxon>Sar</taxon>
        <taxon>Alveolata</taxon>
        <taxon>Ciliophora</taxon>
        <taxon>Postciliodesmatophora</taxon>
        <taxon>Heterotrichea</taxon>
        <taxon>Heterotrichida</taxon>
        <taxon>Stentoridae</taxon>
        <taxon>Stentor</taxon>
    </lineage>
</organism>
<dbReference type="OrthoDB" id="414429at2759"/>
<dbReference type="AlphaFoldDB" id="A0A1R2D145"/>
<protein>
    <submittedName>
        <fullName evidence="2">Uncharacterized protein</fullName>
    </submittedName>
</protein>
<evidence type="ECO:0000256" key="1">
    <source>
        <dbReference type="SAM" id="Coils"/>
    </source>
</evidence>
<evidence type="ECO:0000313" key="2">
    <source>
        <dbReference type="EMBL" id="OMJ94987.1"/>
    </source>
</evidence>
<reference evidence="2 3" key="1">
    <citation type="submission" date="2016-11" db="EMBL/GenBank/DDBJ databases">
        <title>The macronuclear genome of Stentor coeruleus: a giant cell with tiny introns.</title>
        <authorList>
            <person name="Slabodnick M."/>
            <person name="Ruby J.G."/>
            <person name="Reiff S.B."/>
            <person name="Swart E.C."/>
            <person name="Gosai S."/>
            <person name="Prabakaran S."/>
            <person name="Witkowska E."/>
            <person name="Larue G.E."/>
            <person name="Fisher S."/>
            <person name="Freeman R.M."/>
            <person name="Gunawardena J."/>
            <person name="Chu W."/>
            <person name="Stover N.A."/>
            <person name="Gregory B.D."/>
            <person name="Nowacki M."/>
            <person name="Derisi J."/>
            <person name="Roy S.W."/>
            <person name="Marshall W.F."/>
            <person name="Sood P."/>
        </authorList>
    </citation>
    <scope>NUCLEOTIDE SEQUENCE [LARGE SCALE GENOMIC DNA]</scope>
    <source>
        <strain evidence="2">WM001</strain>
    </source>
</reference>
<sequence>MSLIFHNEQKIKYSGNYTYDFVLECKKEESAICALIVSATYQKLPIPVKCKWKRLIDKREYTIPTKTSNVYQPSCEDIRSRIMVEIEPIDPHDGQGIAIATTPKLLLDGIVRSNLENILHQGRSKFPVSYLHEALADRVMDARLEITKSMLKLDVLTSEGNLNEEYSFQCSYSVGFPSVQLHMTDCKRLFLLLDEGKGRITLQCLSRTSRDLIVMCLRVFSIETYLLHSKALENICSGQPPFSKIEVALELNEVVLQLTYLCKENSSLKAEKARYKKEMLNLENEMQSTIEAYQSSLYGRALENEDKSEKIRNEELRKIKDELDSEINSKHKLRKKIKKRDEEIKTLLKKIEELQESQQDLVWELKESRDSILENDVTEYESKIQDLQNEVKKRTEMLQEAMNKTMNISAEKAHLEKEIIDKCSEIEKLKGDIIDHSSLLQELSQTKNQNEALLGQRGLLSKRIENLQLEYQELQQKHDSYVQTVKENNQRIEEENQKLRYELEKINEEKKDDDSSALKEEVIKYRTQCDSLAAQISRLQAQLRRNK</sequence>
<evidence type="ECO:0000313" key="3">
    <source>
        <dbReference type="Proteomes" id="UP000187209"/>
    </source>
</evidence>
<keyword evidence="3" id="KW-1185">Reference proteome</keyword>
<name>A0A1R2D145_9CILI</name>
<feature type="coiled-coil region" evidence="1">
    <location>
        <begin position="316"/>
        <end position="418"/>
    </location>
</feature>
<feature type="coiled-coil region" evidence="1">
    <location>
        <begin position="265"/>
        <end position="292"/>
    </location>
</feature>
<dbReference type="Proteomes" id="UP000187209">
    <property type="component" value="Unassembled WGS sequence"/>
</dbReference>
<dbReference type="EMBL" id="MPUH01000018">
    <property type="protein sequence ID" value="OMJ94987.1"/>
    <property type="molecule type" value="Genomic_DNA"/>
</dbReference>
<keyword evidence="1" id="KW-0175">Coiled coil</keyword>